<dbReference type="GO" id="GO:0017000">
    <property type="term" value="P:antibiotic biosynthetic process"/>
    <property type="evidence" value="ECO:0007669"/>
    <property type="project" value="UniProtKB-ARBA"/>
</dbReference>
<dbReference type="FunFam" id="3.40.50.2000:FF:000009">
    <property type="entry name" value="Sterol 3-beta-glucosyltransferase UGT80A2"/>
    <property type="match status" value="1"/>
</dbReference>
<dbReference type="CDD" id="cd03784">
    <property type="entry name" value="GT1_Gtf-like"/>
    <property type="match status" value="1"/>
</dbReference>
<dbReference type="Pfam" id="PF06722">
    <property type="entry name" value="EryCIII-like_C"/>
    <property type="match status" value="1"/>
</dbReference>
<dbReference type="GO" id="GO:0008194">
    <property type="term" value="F:UDP-glycosyltransferase activity"/>
    <property type="evidence" value="ECO:0007669"/>
    <property type="project" value="InterPro"/>
</dbReference>
<name>A0A251X6Q4_9GAMM</name>
<dbReference type="OrthoDB" id="9805366at2"/>
<dbReference type="SUPFAM" id="SSF53756">
    <property type="entry name" value="UDP-Glycosyltransferase/glycogen phosphorylase"/>
    <property type="match status" value="1"/>
</dbReference>
<organism evidence="2 3">
    <name type="scientific">Thioflexithrix psekupsensis</name>
    <dbReference type="NCBI Taxonomy" id="1570016"/>
    <lineage>
        <taxon>Bacteria</taxon>
        <taxon>Pseudomonadati</taxon>
        <taxon>Pseudomonadota</taxon>
        <taxon>Gammaproteobacteria</taxon>
        <taxon>Thiotrichales</taxon>
        <taxon>Thioflexithrix</taxon>
    </lineage>
</organism>
<dbReference type="EMBL" id="MSLT01000012">
    <property type="protein sequence ID" value="OUD13758.1"/>
    <property type="molecule type" value="Genomic_DNA"/>
</dbReference>
<dbReference type="InterPro" id="IPR002213">
    <property type="entry name" value="UDP_glucos_trans"/>
</dbReference>
<dbReference type="InterPro" id="IPR010610">
    <property type="entry name" value="EryCIII-like_C"/>
</dbReference>
<dbReference type="PANTHER" id="PTHR48050:SF13">
    <property type="entry name" value="STEROL 3-BETA-GLUCOSYLTRANSFERASE UGT80A2"/>
    <property type="match status" value="1"/>
</dbReference>
<dbReference type="Proteomes" id="UP000194798">
    <property type="component" value="Unassembled WGS sequence"/>
</dbReference>
<keyword evidence="3" id="KW-1185">Reference proteome</keyword>
<evidence type="ECO:0000313" key="2">
    <source>
        <dbReference type="EMBL" id="OUD13758.1"/>
    </source>
</evidence>
<sequence length="407" mass="45286">MATLVISSTGTLGDHLPYVALGERLQQRGHQVRMALRPSMLGYASELGLATYACGTELTEETARSRALDWDEWQAPSVPIAQQVAIMQQRILNEMPVILNELEVACAGADLLICGFQRHLFGTLLAQKIKLPWIAASVTPKFQCLEPNAQEVSNTQVLRDWFMPALNTMCEQNGIVPPMNGLDAEKNPRSLLGASAYFAPTAPSYAHYQACGFWFYASPAWQRWQPDEALRRFMEAGDPPLYLSFSSIPVVNPRQVLALHVRAAAQLGLRLVVQRGCANFHADFLPDDCDPKQVQFVDFLPQDWLLPRTAAIIHHGGVGTLARALRHDCPMLIEPLGNDQFFNATRILKLQVGAAAHPHQITADSLARILERKVLNEQTRQHARILGEKIRAEEGATVACEWIESWL</sequence>
<dbReference type="AlphaFoldDB" id="A0A251X6Q4"/>
<comment type="caution">
    <text evidence="2">The sequence shown here is derived from an EMBL/GenBank/DDBJ whole genome shotgun (WGS) entry which is preliminary data.</text>
</comment>
<feature type="domain" description="Erythromycin biosynthesis protein CIII-like C-terminal" evidence="1">
    <location>
        <begin position="291"/>
        <end position="388"/>
    </location>
</feature>
<dbReference type="InterPro" id="IPR050426">
    <property type="entry name" value="Glycosyltransferase_28"/>
</dbReference>
<dbReference type="GO" id="GO:0016758">
    <property type="term" value="F:hexosyltransferase activity"/>
    <property type="evidence" value="ECO:0007669"/>
    <property type="project" value="UniProtKB-ARBA"/>
</dbReference>
<protein>
    <recommendedName>
        <fullName evidence="1">Erythromycin biosynthesis protein CIII-like C-terminal domain-containing protein</fullName>
    </recommendedName>
</protein>
<evidence type="ECO:0000313" key="3">
    <source>
        <dbReference type="Proteomes" id="UP000194798"/>
    </source>
</evidence>
<evidence type="ECO:0000259" key="1">
    <source>
        <dbReference type="Pfam" id="PF06722"/>
    </source>
</evidence>
<dbReference type="RefSeq" id="WP_086487538.1">
    <property type="nucleotide sequence ID" value="NZ_MSLT01000012.1"/>
</dbReference>
<gene>
    <name evidence="2" type="ORF">TPSD3_05240</name>
</gene>
<dbReference type="Gene3D" id="3.40.50.2000">
    <property type="entry name" value="Glycogen Phosphorylase B"/>
    <property type="match status" value="2"/>
</dbReference>
<reference evidence="2 3" key="1">
    <citation type="submission" date="2016-12" db="EMBL/GenBank/DDBJ databases">
        <title>Thioflexothrix psekupsii D3 genome sequencing and assembly.</title>
        <authorList>
            <person name="Fomenkov A."/>
            <person name="Vincze T."/>
            <person name="Grabovich M."/>
            <person name="Anton B.P."/>
            <person name="Dubinina G."/>
            <person name="Orlova M."/>
            <person name="Belousova E."/>
            <person name="Roberts R.J."/>
        </authorList>
    </citation>
    <scope>NUCLEOTIDE SEQUENCE [LARGE SCALE GENOMIC DNA]</scope>
    <source>
        <strain evidence="2">D3</strain>
    </source>
</reference>
<accession>A0A251X6Q4</accession>
<dbReference type="PANTHER" id="PTHR48050">
    <property type="entry name" value="STEROL 3-BETA-GLUCOSYLTRANSFERASE"/>
    <property type="match status" value="1"/>
</dbReference>
<proteinExistence type="predicted"/>